<keyword evidence="3" id="KW-1185">Reference proteome</keyword>
<accession>D8U508</accession>
<proteinExistence type="predicted"/>
<dbReference type="AlphaFoldDB" id="D8U508"/>
<feature type="region of interest" description="Disordered" evidence="1">
    <location>
        <begin position="55"/>
        <end position="82"/>
    </location>
</feature>
<dbReference type="EMBL" id="GL378359">
    <property type="protein sequence ID" value="EFJ45064.1"/>
    <property type="molecule type" value="Genomic_DNA"/>
</dbReference>
<organism evidence="3">
    <name type="scientific">Volvox carteri f. nagariensis</name>
    <dbReference type="NCBI Taxonomy" id="3068"/>
    <lineage>
        <taxon>Eukaryota</taxon>
        <taxon>Viridiplantae</taxon>
        <taxon>Chlorophyta</taxon>
        <taxon>core chlorophytes</taxon>
        <taxon>Chlorophyceae</taxon>
        <taxon>CS clade</taxon>
        <taxon>Chlamydomonadales</taxon>
        <taxon>Volvocaceae</taxon>
        <taxon>Volvox</taxon>
    </lineage>
</organism>
<dbReference type="RefSeq" id="XP_002953740.1">
    <property type="nucleotide sequence ID" value="XM_002953694.1"/>
</dbReference>
<name>D8U508_VOLCA</name>
<evidence type="ECO:0000313" key="2">
    <source>
        <dbReference type="EMBL" id="EFJ45064.1"/>
    </source>
</evidence>
<gene>
    <name evidence="2" type="ORF">VOLCADRAFT_106091</name>
</gene>
<dbReference type="OrthoDB" id="550279at2759"/>
<protein>
    <submittedName>
        <fullName evidence="2">Uncharacterized protein</fullName>
    </submittedName>
</protein>
<dbReference type="InParanoid" id="D8U508"/>
<sequence>MNFFNKVKNLFFGGLDWYAASQIQDQHGDYANEFFDADTGTKCCAGAAATTVPAAAADSVRPKRGPHKPAGKAGGGSVAAGKQQLKVKDVQRGTVILEPI</sequence>
<dbReference type="Proteomes" id="UP000001058">
    <property type="component" value="Unassembled WGS sequence"/>
</dbReference>
<evidence type="ECO:0000256" key="1">
    <source>
        <dbReference type="SAM" id="MobiDB-lite"/>
    </source>
</evidence>
<evidence type="ECO:0000313" key="3">
    <source>
        <dbReference type="Proteomes" id="UP000001058"/>
    </source>
</evidence>
<dbReference type="KEGG" id="vcn:VOLCADRAFT_106091"/>
<dbReference type="GeneID" id="9616903"/>
<reference evidence="2 3" key="1">
    <citation type="journal article" date="2010" name="Science">
        <title>Genomic analysis of organismal complexity in the multicellular green alga Volvox carteri.</title>
        <authorList>
            <person name="Prochnik S.E."/>
            <person name="Umen J."/>
            <person name="Nedelcu A.M."/>
            <person name="Hallmann A."/>
            <person name="Miller S.M."/>
            <person name="Nishii I."/>
            <person name="Ferris P."/>
            <person name="Kuo A."/>
            <person name="Mitros T."/>
            <person name="Fritz-Laylin L.K."/>
            <person name="Hellsten U."/>
            <person name="Chapman J."/>
            <person name="Simakov O."/>
            <person name="Rensing S.A."/>
            <person name="Terry A."/>
            <person name="Pangilinan J."/>
            <person name="Kapitonov V."/>
            <person name="Jurka J."/>
            <person name="Salamov A."/>
            <person name="Shapiro H."/>
            <person name="Schmutz J."/>
            <person name="Grimwood J."/>
            <person name="Lindquist E."/>
            <person name="Lucas S."/>
            <person name="Grigoriev I.V."/>
            <person name="Schmitt R."/>
            <person name="Kirk D."/>
            <person name="Rokhsar D.S."/>
        </authorList>
    </citation>
    <scope>NUCLEOTIDE SEQUENCE [LARGE SCALE GENOMIC DNA]</scope>
    <source>
        <strain evidence="3">f. Nagariensis / Eve</strain>
    </source>
</reference>